<dbReference type="PANTHER" id="PTHR36985:SF1">
    <property type="entry name" value="TRANSLOCATION AND ASSEMBLY MODULE SUBUNIT TAMB"/>
    <property type="match status" value="1"/>
</dbReference>
<keyword evidence="8" id="KW-1185">Reference proteome</keyword>
<evidence type="ECO:0000256" key="1">
    <source>
        <dbReference type="ARBA" id="ARBA00004167"/>
    </source>
</evidence>
<dbReference type="PANTHER" id="PTHR36985">
    <property type="entry name" value="TRANSLOCATION AND ASSEMBLY MODULE SUBUNIT TAMB"/>
    <property type="match status" value="1"/>
</dbReference>
<dbReference type="InterPro" id="IPR007452">
    <property type="entry name" value="TamB_C"/>
</dbReference>
<keyword evidence="4" id="KW-0472">Membrane</keyword>
<keyword evidence="3" id="KW-1133">Transmembrane helix</keyword>
<name>A0A8B6MD89_METTU</name>
<feature type="signal peptide" evidence="5">
    <location>
        <begin position="1"/>
        <end position="28"/>
    </location>
</feature>
<keyword evidence="5" id="KW-0732">Signal</keyword>
<feature type="domain" description="Translocation and assembly module TamB C-terminal" evidence="6">
    <location>
        <begin position="1089"/>
        <end position="1405"/>
    </location>
</feature>
<dbReference type="GO" id="GO:0005886">
    <property type="term" value="C:plasma membrane"/>
    <property type="evidence" value="ECO:0007669"/>
    <property type="project" value="InterPro"/>
</dbReference>
<evidence type="ECO:0000313" key="7">
    <source>
        <dbReference type="EMBL" id="VTZ52528.1"/>
    </source>
</evidence>
<sequence length="1426" mass="146648">MASPRFSLHRTSALAVALLVLLGLSVLAAGSYAAEEEKGILADLISRALSTPASRVSIGAIDGALSADATVRDLKIADRDGVWLSVNRVRIVWRRLALLQRRLEIDQLDIDQMDMPRRPVPAEAPVSGEDQPLLPELPLRVDIKQFTLARADFGQPVLGVASSFSTGGNAKLGPPSEGLQLFLDAQRLDRPATLNVRLNLVPQTQRLDLMVNLDEPAGGIISELGNIPGRPPVKLKINGSGVLDAFNAKLVFDAGEGIGANGDATVNREGAGRRLGFNLAAEASGMLPDVAAPVFAGTTRLTGAVLFADDGAVSIQGINLAAAAARLDIAGALSAAQIADIRVSAQNTPNTEGGALAKDVRIKRFAFDAHIAGPLDAPEIASTLDVEDARLPSVSLGRLEANLTMTPNGSIANTSTLLNLSADARVKGLELENPALAQAVGREARFTARGVSTTRGVIDFQTFELKSETLSAGFKGRAGRAELRGRLEVSAPDLARFGAVAGLALKGEATLKADLEGTPRSNRFTAQIDAAADRFATGITPVDGLYGGALTLAGGVRLDADGGFGFSDLRLTGPNASARVDGAVTPKSADLTALLRIPELSKADKRATGRAEIAAHVTGALAQPDATATISLRDASLLGRPVPRLDVVAEATNLRDAPDAHLRLDGEIDRKPARGAVHIARPKEGGLVIDGADIAIGSVTAQGGVALDPAHFAAGQFSLHAKNLDDLSALALEKLSGSLDAEVSLAHADTRQDAAIKANAEKIGGFGLGLDRLAADLALTDVYRHPIVSGSLAADEARFGGQAISRVRLNAKGGADASDIALSAAARGFNLDMRAKVVAADPVRLEIAKFEATRGGDRIALAQPAAIVIRDGGADFRSLTLSLDGGRVTIDGRAGSKLDLKALFRAIPLSAGDVFSPGLGLSGTLEGEATIGGAPAAPTGPYRFRISQLAAPQTRNAGLPPIDVDASGRLEGTRTTLEATLKVGQSGALRVSGSAPLAASGPLDLGLKGNLDAGVANRSLSTAGRRVTGAIAVEGRLTGTAQQPSASGSATMSNGAFEDAILGVRLTAIHARLVAQGDHVTIENASAVTRNGGAITAGGSIRLDPAGGFPGDIHVRGQNAQLVRSSLATAELNFDINLSGPLVRDPRVGGRIDILSLDIPIPDRLPGSLQPLPGTRHIDPTPTAAARLAIAAKAKRGRGAAAFNAALDLTIDVPGRIRVHGRGLNAQLGGNLRLTGTLAQPDPVGAFHLISGDLRLLTSDLDFTRANLTFAGDLSPELDFLATTQAGGASVSVAITGDPSDPQFVFTSSPDMPQDEILSRLLFGAPSGQLSPTQALALAQAAAIYSGGNDALEGLRRSLGLGTASQSNNPLSKFLGDRVSLGVHTGATAAETGVGMNITIYKQLKARGVIDATGNVSVGVGAEHEW</sequence>
<protein>
    <recommendedName>
        <fullName evidence="6">Translocation and assembly module TamB C-terminal domain-containing protein</fullName>
    </recommendedName>
</protein>
<dbReference type="GO" id="GO:0009306">
    <property type="term" value="P:protein secretion"/>
    <property type="evidence" value="ECO:0007669"/>
    <property type="project" value="InterPro"/>
</dbReference>
<gene>
    <name evidence="7" type="ORF">MPC4_90003</name>
</gene>
<comment type="caution">
    <text evidence="7">The sequence shown here is derived from an EMBL/GenBank/DDBJ whole genome shotgun (WGS) entry which is preliminary data.</text>
</comment>
<organism evidence="7 8">
    <name type="scientific">Methylocella tundrae</name>
    <dbReference type="NCBI Taxonomy" id="227605"/>
    <lineage>
        <taxon>Bacteria</taxon>
        <taxon>Pseudomonadati</taxon>
        <taxon>Pseudomonadota</taxon>
        <taxon>Alphaproteobacteria</taxon>
        <taxon>Hyphomicrobiales</taxon>
        <taxon>Beijerinckiaceae</taxon>
        <taxon>Methylocella</taxon>
    </lineage>
</organism>
<accession>A0A8B6MD89</accession>
<dbReference type="Pfam" id="PF04357">
    <property type="entry name" value="TamB"/>
    <property type="match status" value="1"/>
</dbReference>
<keyword evidence="2" id="KW-0812">Transmembrane</keyword>
<evidence type="ECO:0000313" key="8">
    <source>
        <dbReference type="Proteomes" id="UP000485880"/>
    </source>
</evidence>
<evidence type="ECO:0000256" key="4">
    <source>
        <dbReference type="ARBA" id="ARBA00023136"/>
    </source>
</evidence>
<reference evidence="7 8" key="1">
    <citation type="submission" date="2019-05" db="EMBL/GenBank/DDBJ databases">
        <authorList>
            <person name="Farhan Ul Haque M."/>
        </authorList>
    </citation>
    <scope>NUCLEOTIDE SEQUENCE [LARGE SCALE GENOMIC DNA]</scope>
    <source>
        <strain evidence="7">2</strain>
    </source>
</reference>
<dbReference type="RefSeq" id="WP_174514105.1">
    <property type="nucleotide sequence ID" value="NZ_CABFMQ020000153.1"/>
</dbReference>
<comment type="subcellular location">
    <subcellularLocation>
        <location evidence="1">Membrane</location>
        <topology evidence="1">Single-pass membrane protein</topology>
    </subcellularLocation>
</comment>
<feature type="chain" id="PRO_5032538498" description="Translocation and assembly module TamB C-terminal domain-containing protein" evidence="5">
    <location>
        <begin position="29"/>
        <end position="1426"/>
    </location>
</feature>
<proteinExistence type="predicted"/>
<evidence type="ECO:0000259" key="6">
    <source>
        <dbReference type="Pfam" id="PF04357"/>
    </source>
</evidence>
<dbReference type="Proteomes" id="UP000485880">
    <property type="component" value="Unassembled WGS sequence"/>
</dbReference>
<evidence type="ECO:0000256" key="5">
    <source>
        <dbReference type="SAM" id="SignalP"/>
    </source>
</evidence>
<evidence type="ECO:0000256" key="2">
    <source>
        <dbReference type="ARBA" id="ARBA00022692"/>
    </source>
</evidence>
<evidence type="ECO:0000256" key="3">
    <source>
        <dbReference type="ARBA" id="ARBA00022989"/>
    </source>
</evidence>
<dbReference type="EMBL" id="CABFMQ020000153">
    <property type="protein sequence ID" value="VTZ52528.1"/>
    <property type="molecule type" value="Genomic_DNA"/>
</dbReference>